<dbReference type="GO" id="GO:0003824">
    <property type="term" value="F:catalytic activity"/>
    <property type="evidence" value="ECO:0007669"/>
    <property type="project" value="InterPro"/>
</dbReference>
<dbReference type="InParanoid" id="A0A165BE92"/>
<evidence type="ECO:0000313" key="3">
    <source>
        <dbReference type="EMBL" id="KZV80442.1"/>
    </source>
</evidence>
<evidence type="ECO:0000256" key="1">
    <source>
        <dbReference type="SAM" id="MobiDB-lite"/>
    </source>
</evidence>
<feature type="domain" description="Endonuclease/exonuclease/phosphatase" evidence="2">
    <location>
        <begin position="37"/>
        <end position="168"/>
    </location>
</feature>
<dbReference type="Proteomes" id="UP000077266">
    <property type="component" value="Unassembled WGS sequence"/>
</dbReference>
<keyword evidence="4" id="KW-1185">Reference proteome</keyword>
<feature type="compositionally biased region" description="Polar residues" evidence="1">
    <location>
        <begin position="382"/>
        <end position="392"/>
    </location>
</feature>
<feature type="region of interest" description="Disordered" evidence="1">
    <location>
        <begin position="338"/>
        <end position="392"/>
    </location>
</feature>
<evidence type="ECO:0000259" key="2">
    <source>
        <dbReference type="Pfam" id="PF14529"/>
    </source>
</evidence>
<feature type="compositionally biased region" description="Basic and acidic residues" evidence="1">
    <location>
        <begin position="356"/>
        <end position="381"/>
    </location>
</feature>
<dbReference type="Pfam" id="PF14529">
    <property type="entry name" value="Exo_endo_phos_2"/>
    <property type="match status" value="1"/>
</dbReference>
<organism evidence="3 4">
    <name type="scientific">Exidia glandulosa HHB12029</name>
    <dbReference type="NCBI Taxonomy" id="1314781"/>
    <lineage>
        <taxon>Eukaryota</taxon>
        <taxon>Fungi</taxon>
        <taxon>Dikarya</taxon>
        <taxon>Basidiomycota</taxon>
        <taxon>Agaricomycotina</taxon>
        <taxon>Agaricomycetes</taxon>
        <taxon>Auriculariales</taxon>
        <taxon>Exidiaceae</taxon>
        <taxon>Exidia</taxon>
    </lineage>
</organism>
<dbReference type="AlphaFoldDB" id="A0A165BE92"/>
<protein>
    <recommendedName>
        <fullName evidence="2">Endonuclease/exonuclease/phosphatase domain-containing protein</fullName>
    </recommendedName>
</protein>
<evidence type="ECO:0000313" key="4">
    <source>
        <dbReference type="Proteomes" id="UP000077266"/>
    </source>
</evidence>
<dbReference type="SUPFAM" id="SSF56219">
    <property type="entry name" value="DNase I-like"/>
    <property type="match status" value="1"/>
</dbReference>
<dbReference type="OrthoDB" id="2800852at2759"/>
<dbReference type="Gene3D" id="3.60.10.10">
    <property type="entry name" value="Endonuclease/exonuclease/phosphatase"/>
    <property type="match status" value="1"/>
</dbReference>
<name>A0A165BE92_EXIGL</name>
<dbReference type="EMBL" id="KV426480">
    <property type="protein sequence ID" value="KZV80442.1"/>
    <property type="molecule type" value="Genomic_DNA"/>
</dbReference>
<dbReference type="InterPro" id="IPR005135">
    <property type="entry name" value="Endo/exonuclease/phosphatase"/>
</dbReference>
<reference evidence="3 4" key="1">
    <citation type="journal article" date="2016" name="Mol. Biol. Evol.">
        <title>Comparative Genomics of Early-Diverging Mushroom-Forming Fungi Provides Insights into the Origins of Lignocellulose Decay Capabilities.</title>
        <authorList>
            <person name="Nagy L.G."/>
            <person name="Riley R."/>
            <person name="Tritt A."/>
            <person name="Adam C."/>
            <person name="Daum C."/>
            <person name="Floudas D."/>
            <person name="Sun H."/>
            <person name="Yadav J.S."/>
            <person name="Pangilinan J."/>
            <person name="Larsson K.H."/>
            <person name="Matsuura K."/>
            <person name="Barry K."/>
            <person name="Labutti K."/>
            <person name="Kuo R."/>
            <person name="Ohm R.A."/>
            <person name="Bhattacharya S.S."/>
            <person name="Shirouzu T."/>
            <person name="Yoshinaga Y."/>
            <person name="Martin F.M."/>
            <person name="Grigoriev I.V."/>
            <person name="Hibbett D.S."/>
        </authorList>
    </citation>
    <scope>NUCLEOTIDE SEQUENCE [LARGE SCALE GENOMIC DNA]</scope>
    <source>
        <strain evidence="3 4">HHB12029</strain>
    </source>
</reference>
<proteinExistence type="predicted"/>
<accession>A0A165BE92</accession>
<sequence>MTHYRRRDDLTITPRPDLADDPDMMFFEVAQPGRRTILVCNLYNERQQEQDGQGDVAQRGTYTVERLRRVRLPRDMPIVLAGDWNLHHPWWETMNREPSALANATAEWLRENGFMLVNEPDAPTFHSHSTGKPSVLDLVFVNECAQREDTVKDFCIDERATLDSDHSGLRWSFDPAREVVENPTGVRYNWKAADEEAFKEKVLSAVEDRRDAFAPLRERRELSVPELERAAEALRAVLDEGAQAAAPERRTSTQAKPWWNEAMSAAKEAVEAAETAQSQCKSADPALRERLATACSHAAAVFRRAAKKTKAKFFRTTLEDAKGNDIWSFPKWTKGRREYPTPPLFRGRDLPPATTHAEKCDHSTRRSQEKNHTCLFRRDPSSHGTTGLVSRA</sequence>
<dbReference type="InterPro" id="IPR036691">
    <property type="entry name" value="Endo/exonu/phosph_ase_sf"/>
</dbReference>
<gene>
    <name evidence="3" type="ORF">EXIGLDRAFT_780923</name>
</gene>
<dbReference type="STRING" id="1314781.A0A165BE92"/>